<reference evidence="5 6" key="1">
    <citation type="submission" date="2024-01" db="EMBL/GenBank/DDBJ databases">
        <title>The genomes of 5 underutilized Papilionoideae crops provide insights into root nodulation and disease resistanc.</title>
        <authorList>
            <person name="Jiang F."/>
        </authorList>
    </citation>
    <scope>NUCLEOTIDE SEQUENCE [LARGE SCALE GENOMIC DNA]</scope>
    <source>
        <strain evidence="5">JINMINGXINNONG_FW02</strain>
        <tissue evidence="5">Leaves</tissue>
    </source>
</reference>
<comment type="cofactor">
    <cofactor evidence="1">
        <name>NAD(+)</name>
        <dbReference type="ChEBI" id="CHEBI:57540"/>
    </cofactor>
</comment>
<dbReference type="Gene3D" id="3.90.25.10">
    <property type="entry name" value="UDP-galactose 4-epimerase, domain 1"/>
    <property type="match status" value="1"/>
</dbReference>
<dbReference type="Proteomes" id="UP001374584">
    <property type="component" value="Unassembled WGS sequence"/>
</dbReference>
<proteinExistence type="predicted"/>
<organism evidence="5 6">
    <name type="scientific">Phaseolus coccineus</name>
    <name type="common">Scarlet runner bean</name>
    <name type="synonym">Phaseolus multiflorus</name>
    <dbReference type="NCBI Taxonomy" id="3886"/>
    <lineage>
        <taxon>Eukaryota</taxon>
        <taxon>Viridiplantae</taxon>
        <taxon>Streptophyta</taxon>
        <taxon>Embryophyta</taxon>
        <taxon>Tracheophyta</taxon>
        <taxon>Spermatophyta</taxon>
        <taxon>Magnoliopsida</taxon>
        <taxon>eudicotyledons</taxon>
        <taxon>Gunneridae</taxon>
        <taxon>Pentapetalae</taxon>
        <taxon>rosids</taxon>
        <taxon>fabids</taxon>
        <taxon>Fabales</taxon>
        <taxon>Fabaceae</taxon>
        <taxon>Papilionoideae</taxon>
        <taxon>50 kb inversion clade</taxon>
        <taxon>NPAAA clade</taxon>
        <taxon>indigoferoid/millettioid clade</taxon>
        <taxon>Phaseoleae</taxon>
        <taxon>Phaseolus</taxon>
    </lineage>
</organism>
<keyword evidence="2" id="KW-0210">Decarboxylase</keyword>
<protein>
    <recommendedName>
        <fullName evidence="7">UDP-glucuronate decarboxylase</fullName>
    </recommendedName>
</protein>
<dbReference type="AlphaFoldDB" id="A0AAN9NX22"/>
<evidence type="ECO:0000256" key="3">
    <source>
        <dbReference type="ARBA" id="ARBA00023027"/>
    </source>
</evidence>
<evidence type="ECO:0008006" key="7">
    <source>
        <dbReference type="Google" id="ProtNLM"/>
    </source>
</evidence>
<dbReference type="SUPFAM" id="SSF51735">
    <property type="entry name" value="NAD(P)-binding Rossmann-fold domains"/>
    <property type="match status" value="1"/>
</dbReference>
<dbReference type="GO" id="GO:0070403">
    <property type="term" value="F:NAD+ binding"/>
    <property type="evidence" value="ECO:0007669"/>
    <property type="project" value="InterPro"/>
</dbReference>
<dbReference type="GO" id="GO:0005737">
    <property type="term" value="C:cytoplasm"/>
    <property type="evidence" value="ECO:0007669"/>
    <property type="project" value="TreeGrafter"/>
</dbReference>
<evidence type="ECO:0000313" key="6">
    <source>
        <dbReference type="Proteomes" id="UP001374584"/>
    </source>
</evidence>
<evidence type="ECO:0000256" key="4">
    <source>
        <dbReference type="ARBA" id="ARBA00023239"/>
    </source>
</evidence>
<comment type="caution">
    <text evidence="5">The sequence shown here is derived from an EMBL/GenBank/DDBJ whole genome shotgun (WGS) entry which is preliminary data.</text>
</comment>
<dbReference type="PANTHER" id="PTHR43078:SF49">
    <property type="entry name" value="UDP-GLUCURONIC ACID DECARBOXYLASE 3-RELATED"/>
    <property type="match status" value="1"/>
</dbReference>
<keyword evidence="3" id="KW-0520">NAD</keyword>
<evidence type="ECO:0000256" key="2">
    <source>
        <dbReference type="ARBA" id="ARBA00022793"/>
    </source>
</evidence>
<dbReference type="InterPro" id="IPR036291">
    <property type="entry name" value="NAD(P)-bd_dom_sf"/>
</dbReference>
<dbReference type="EMBL" id="JAYMYR010000002">
    <property type="protein sequence ID" value="KAK7378144.1"/>
    <property type="molecule type" value="Genomic_DNA"/>
</dbReference>
<gene>
    <name evidence="5" type="ORF">VNO80_03581</name>
</gene>
<evidence type="ECO:0000313" key="5">
    <source>
        <dbReference type="EMBL" id="KAK7378144.1"/>
    </source>
</evidence>
<evidence type="ECO:0000256" key="1">
    <source>
        <dbReference type="ARBA" id="ARBA00001911"/>
    </source>
</evidence>
<sequence>MQMEAEMLEKSRHSLKNIDADGTGVPLQFINIMDCHIENQQAGVFDVAANGDFCFMGLGILINPDVEVKMVENTPNDPRQRKPDIKKAKEFLGWEPKVKLRDCLPLMEENFRLRLGVGKKN</sequence>
<accession>A0AAN9NX22</accession>
<keyword evidence="6" id="KW-1185">Reference proteome</keyword>
<name>A0AAN9NX22_PHACN</name>
<dbReference type="PANTHER" id="PTHR43078">
    <property type="entry name" value="UDP-GLUCURONIC ACID DECARBOXYLASE-RELATED"/>
    <property type="match status" value="1"/>
</dbReference>
<keyword evidence="4" id="KW-0456">Lyase</keyword>
<dbReference type="GO" id="GO:0042732">
    <property type="term" value="P:D-xylose metabolic process"/>
    <property type="evidence" value="ECO:0007669"/>
    <property type="project" value="InterPro"/>
</dbReference>
<dbReference type="InterPro" id="IPR044516">
    <property type="entry name" value="UXS-like"/>
</dbReference>
<dbReference type="GO" id="GO:0048040">
    <property type="term" value="F:UDP-glucuronate decarboxylase activity"/>
    <property type="evidence" value="ECO:0007669"/>
    <property type="project" value="TreeGrafter"/>
</dbReference>